<reference evidence="6" key="1">
    <citation type="submission" date="2020-05" db="EMBL/GenBank/DDBJ databases">
        <authorList>
            <person name="Chiriac C."/>
            <person name="Salcher M."/>
            <person name="Ghai R."/>
            <person name="Kavagutti S V."/>
        </authorList>
    </citation>
    <scope>NUCLEOTIDE SEQUENCE</scope>
</reference>
<dbReference type="CDD" id="cd08023">
    <property type="entry name" value="GH16_laminarinase_like"/>
    <property type="match status" value="1"/>
</dbReference>
<gene>
    <name evidence="3" type="ORF">UFOPK2289_00313</name>
    <name evidence="4" type="ORF">UFOPK2822_00830</name>
    <name evidence="5" type="ORF">UFOPK3346_01208</name>
    <name evidence="6" type="ORF">UFOPK3670_01164</name>
    <name evidence="7" type="ORF">UFOPK4308_01210</name>
</gene>
<dbReference type="EMBL" id="CAEZWT010000005">
    <property type="protein sequence ID" value="CAB4658357.1"/>
    <property type="molecule type" value="Genomic_DNA"/>
</dbReference>
<dbReference type="InterPro" id="IPR000757">
    <property type="entry name" value="Beta-glucanase-like"/>
</dbReference>
<dbReference type="AlphaFoldDB" id="A0A6J7IFQ5"/>
<organism evidence="6">
    <name type="scientific">freshwater metagenome</name>
    <dbReference type="NCBI Taxonomy" id="449393"/>
    <lineage>
        <taxon>unclassified sequences</taxon>
        <taxon>metagenomes</taxon>
        <taxon>ecological metagenomes</taxon>
    </lineage>
</organism>
<dbReference type="EMBL" id="CAFBMV010000009">
    <property type="protein sequence ID" value="CAB4929154.1"/>
    <property type="molecule type" value="Genomic_DNA"/>
</dbReference>
<dbReference type="Pfam" id="PF00722">
    <property type="entry name" value="Glyco_hydro_16"/>
    <property type="match status" value="1"/>
</dbReference>
<evidence type="ECO:0000313" key="3">
    <source>
        <dbReference type="EMBL" id="CAB4658357.1"/>
    </source>
</evidence>
<dbReference type="InterPro" id="IPR050546">
    <property type="entry name" value="Glycosyl_Hydrlase_16"/>
</dbReference>
<evidence type="ECO:0000259" key="2">
    <source>
        <dbReference type="PROSITE" id="PS51762"/>
    </source>
</evidence>
<name>A0A6J7IFQ5_9ZZZZ</name>
<accession>A0A6J7IFQ5</accession>
<dbReference type="PANTHER" id="PTHR10963:SF55">
    <property type="entry name" value="GLYCOSIDE HYDROLASE FAMILY 16 PROTEIN"/>
    <property type="match status" value="1"/>
</dbReference>
<dbReference type="EMBL" id="CAEZZC010000010">
    <property type="protein sequence ID" value="CAB4751443.1"/>
    <property type="molecule type" value="Genomic_DNA"/>
</dbReference>
<dbReference type="Gene3D" id="2.60.120.200">
    <property type="match status" value="1"/>
</dbReference>
<dbReference type="GO" id="GO:0005975">
    <property type="term" value="P:carbohydrate metabolic process"/>
    <property type="evidence" value="ECO:0007669"/>
    <property type="project" value="InterPro"/>
</dbReference>
<protein>
    <submittedName>
        <fullName evidence="6">Unannotated protein</fullName>
    </submittedName>
</protein>
<dbReference type="EMBL" id="CAFBQL010000009">
    <property type="protein sequence ID" value="CAB5062457.1"/>
    <property type="molecule type" value="Genomic_DNA"/>
</dbReference>
<sequence length="458" mass="49622">MRRASVALIAALAMSTLIPSSGSATSSSMVTAPSIAPIAKGMTVLATPARWSSTAKSTYKWLLSGKAISGATKTTYVFTTKQRSKSLQFIETATFPDGTSLQGKSNIVTLGQVFVAGELTIDFKDDQHKALKVSSGAMVPTSAKVTYQWFNGIFDIPGAHSATYILTSSDAETEISVQASYTAKGFTTLKKNSNSILIPKTVYNYSLIWSDEFNASATNTVDPKIWVPQNSDGTAFDNQGWGNGERQWYTETQSQIDSSGVLTINAARSGANVFSCYYGTPCEWISSKFVTKGQVGFKYGRIESSIKGPVGQGTWAAFWLLGADIDKHWWPVCGEIDVTELMGGRPTTNYGTLHGIRSGGLGRGGTVEMPNGFSSEFHTYAIDWLPDHITWYLDGVAYKTVEKTDDDWVFDHEFYLIVNLAMGGNFPGAVDSSVTSATTAFDYIRVYSINGVGEVIKH</sequence>
<evidence type="ECO:0000256" key="1">
    <source>
        <dbReference type="ARBA" id="ARBA00006865"/>
    </source>
</evidence>
<dbReference type="Gene3D" id="2.60.40.2700">
    <property type="match status" value="2"/>
</dbReference>
<dbReference type="InterPro" id="IPR013320">
    <property type="entry name" value="ConA-like_dom_sf"/>
</dbReference>
<comment type="similarity">
    <text evidence="1">Belongs to the glycosyl hydrolase 16 family.</text>
</comment>
<evidence type="ECO:0000313" key="4">
    <source>
        <dbReference type="EMBL" id="CAB4751443.1"/>
    </source>
</evidence>
<dbReference type="GO" id="GO:0004553">
    <property type="term" value="F:hydrolase activity, hydrolyzing O-glycosyl compounds"/>
    <property type="evidence" value="ECO:0007669"/>
    <property type="project" value="InterPro"/>
</dbReference>
<proteinExistence type="inferred from homology"/>
<evidence type="ECO:0000313" key="5">
    <source>
        <dbReference type="EMBL" id="CAB4874016.1"/>
    </source>
</evidence>
<dbReference type="PANTHER" id="PTHR10963">
    <property type="entry name" value="GLYCOSYL HYDROLASE-RELATED"/>
    <property type="match status" value="1"/>
</dbReference>
<evidence type="ECO:0000313" key="7">
    <source>
        <dbReference type="EMBL" id="CAB5062457.1"/>
    </source>
</evidence>
<evidence type="ECO:0000313" key="6">
    <source>
        <dbReference type="EMBL" id="CAB4929154.1"/>
    </source>
</evidence>
<feature type="domain" description="GH16" evidence="2">
    <location>
        <begin position="207"/>
        <end position="452"/>
    </location>
</feature>
<dbReference type="SUPFAM" id="SSF49899">
    <property type="entry name" value="Concanavalin A-like lectins/glucanases"/>
    <property type="match status" value="1"/>
</dbReference>
<dbReference type="EMBL" id="CAFBLE010000012">
    <property type="protein sequence ID" value="CAB4874016.1"/>
    <property type="molecule type" value="Genomic_DNA"/>
</dbReference>
<dbReference type="PROSITE" id="PS51762">
    <property type="entry name" value="GH16_2"/>
    <property type="match status" value="1"/>
</dbReference>